<dbReference type="EMBL" id="CAJZBQ010000062">
    <property type="protein sequence ID" value="CAG9335413.1"/>
    <property type="molecule type" value="Genomic_DNA"/>
</dbReference>
<proteinExistence type="predicted"/>
<gene>
    <name evidence="1" type="ORF">BSTOLATCC_MIC63886</name>
</gene>
<accession>A0AAU9KBQ5</accession>
<protein>
    <submittedName>
        <fullName evidence="1">Uncharacterized protein</fullName>
    </submittedName>
</protein>
<reference evidence="1" key="1">
    <citation type="submission" date="2021-09" db="EMBL/GenBank/DDBJ databases">
        <authorList>
            <consortium name="AG Swart"/>
            <person name="Singh M."/>
            <person name="Singh A."/>
            <person name="Seah K."/>
            <person name="Emmerich C."/>
        </authorList>
    </citation>
    <scope>NUCLEOTIDE SEQUENCE</scope>
    <source>
        <strain evidence="1">ATCC30299</strain>
    </source>
</reference>
<evidence type="ECO:0000313" key="1">
    <source>
        <dbReference type="EMBL" id="CAG9335413.1"/>
    </source>
</evidence>
<sequence>MKAIRRSYSLLFPWRFNDKSPFRLFPVSKLLFTELDEAREGFLQAYDEVLKSLEDYDFEHLNSIMEPRLFSEIKIGLNSIKGREQCVKRINTDDHVDVYFYNQNLYIGAEIDRSKNENLYPEPITVMRYNPRNLNDMRRISIDKWHIYGISSNSFILKIDVVFNTSKKLVIVNEKDEKIVGDISDSRETHKFRFEKMIKGEVGSFKKIELGIKALSYSLFPRFGVNPFEESEWIITDIDDFLNGNPYKAIENS</sequence>
<comment type="caution">
    <text evidence="1">The sequence shown here is derived from an EMBL/GenBank/DDBJ whole genome shotgun (WGS) entry which is preliminary data.</text>
</comment>
<evidence type="ECO:0000313" key="2">
    <source>
        <dbReference type="Proteomes" id="UP001162131"/>
    </source>
</evidence>
<dbReference type="AlphaFoldDB" id="A0AAU9KBQ5"/>
<dbReference type="Proteomes" id="UP001162131">
    <property type="component" value="Unassembled WGS sequence"/>
</dbReference>
<keyword evidence="2" id="KW-1185">Reference proteome</keyword>
<name>A0AAU9KBQ5_9CILI</name>
<organism evidence="1 2">
    <name type="scientific">Blepharisma stoltei</name>
    <dbReference type="NCBI Taxonomy" id="1481888"/>
    <lineage>
        <taxon>Eukaryota</taxon>
        <taxon>Sar</taxon>
        <taxon>Alveolata</taxon>
        <taxon>Ciliophora</taxon>
        <taxon>Postciliodesmatophora</taxon>
        <taxon>Heterotrichea</taxon>
        <taxon>Heterotrichida</taxon>
        <taxon>Blepharismidae</taxon>
        <taxon>Blepharisma</taxon>
    </lineage>
</organism>